<keyword evidence="2" id="KW-1185">Reference proteome</keyword>
<accession>A0ABX8QU02</accession>
<dbReference type="RefSeq" id="WP_231334594.1">
    <property type="nucleotide sequence ID" value="NZ_CP059572.1"/>
</dbReference>
<sequence>MKSIHWTVSAVAMTISSAERGPWGGDARGDVPGGACIDDSLRAGGGTRGEYL</sequence>
<evidence type="ECO:0000313" key="1">
    <source>
        <dbReference type="EMBL" id="QXJ21444.1"/>
    </source>
</evidence>
<proteinExistence type="predicted"/>
<name>A0ABX8QU02_9ACTN</name>
<evidence type="ECO:0000313" key="2">
    <source>
        <dbReference type="Proteomes" id="UP001049518"/>
    </source>
</evidence>
<organism evidence="1 2">
    <name type="scientific">Actinomadura graeca</name>
    <dbReference type="NCBI Taxonomy" id="2750812"/>
    <lineage>
        <taxon>Bacteria</taxon>
        <taxon>Bacillati</taxon>
        <taxon>Actinomycetota</taxon>
        <taxon>Actinomycetes</taxon>
        <taxon>Streptosporangiales</taxon>
        <taxon>Thermomonosporaceae</taxon>
        <taxon>Actinomadura</taxon>
    </lineage>
</organism>
<protein>
    <submittedName>
        <fullName evidence="1">Uncharacterized protein</fullName>
    </submittedName>
</protein>
<dbReference type="EMBL" id="CP059572">
    <property type="protein sequence ID" value="QXJ21444.1"/>
    <property type="molecule type" value="Genomic_DNA"/>
</dbReference>
<dbReference type="Proteomes" id="UP001049518">
    <property type="component" value="Chromosome"/>
</dbReference>
<reference evidence="1" key="1">
    <citation type="submission" date="2020-07" db="EMBL/GenBank/DDBJ databases">
        <authorList>
            <person name="Tarantini F.S."/>
            <person name="Hong K.W."/>
            <person name="Chan K.G."/>
        </authorList>
    </citation>
    <scope>NUCLEOTIDE SEQUENCE</scope>
    <source>
        <strain evidence="1">32-07</strain>
    </source>
</reference>
<gene>
    <name evidence="1" type="ORF">AGRA3207_002297</name>
</gene>